<protein>
    <recommendedName>
        <fullName evidence="1">DUF6398 domain-containing protein</fullName>
    </recommendedName>
</protein>
<proteinExistence type="predicted"/>
<dbReference type="Proteomes" id="UP000289703">
    <property type="component" value="Unassembled WGS sequence"/>
</dbReference>
<dbReference type="OrthoDB" id="6399948at2"/>
<evidence type="ECO:0000313" key="3">
    <source>
        <dbReference type="Proteomes" id="UP000289703"/>
    </source>
</evidence>
<sequence length="286" mass="33150">MLSKIEIIKELLNDFCNEILNCPAYAKICHRVLHELDQHPDHPLDRGKENIWAAGIAHAVGSINFLFQTSSSPHISVNDLNYFFGTRATTTGKKSLDLRDLLHISPYNSAYQINQTYSDDPLDQIKDAIVKKFGVSEEDVEAILNSVNRPDCPVIPKTDYSAIRIIPKQKFWDWVETQIDLDQIDPKMRQDYNIYLIYDIELKSSIEEELRLKYKEIWEIEATRYINSDSDFPTGSFLEFLQWFEVRVSSHVMDLTGELLDDFNEEDFDDELGSNDNNFPPDFSLN</sequence>
<comment type="caution">
    <text evidence="2">The sequence shown here is derived from an EMBL/GenBank/DDBJ whole genome shotgun (WGS) entry which is preliminary data.</text>
</comment>
<dbReference type="AlphaFoldDB" id="A0A4Q1JID9"/>
<evidence type="ECO:0000313" key="2">
    <source>
        <dbReference type="EMBL" id="RXQ88815.1"/>
    </source>
</evidence>
<gene>
    <name evidence="2" type="ORF">EO244_14890</name>
</gene>
<keyword evidence="3" id="KW-1185">Reference proteome</keyword>
<feature type="domain" description="DUF6398" evidence="1">
    <location>
        <begin position="8"/>
        <end position="112"/>
    </location>
</feature>
<organism evidence="2 3">
    <name type="scientific">Ancylomarina salipaludis</name>
    <dbReference type="NCBI Taxonomy" id="2501299"/>
    <lineage>
        <taxon>Bacteria</taxon>
        <taxon>Pseudomonadati</taxon>
        <taxon>Bacteroidota</taxon>
        <taxon>Bacteroidia</taxon>
        <taxon>Marinilabiliales</taxon>
        <taxon>Marinifilaceae</taxon>
        <taxon>Ancylomarina</taxon>
    </lineage>
</organism>
<dbReference type="Pfam" id="PF19935">
    <property type="entry name" value="DUF6398"/>
    <property type="match status" value="1"/>
</dbReference>
<dbReference type="InterPro" id="IPR045651">
    <property type="entry name" value="DUF6398"/>
</dbReference>
<dbReference type="EMBL" id="SAXA01000017">
    <property type="protein sequence ID" value="RXQ88815.1"/>
    <property type="molecule type" value="Genomic_DNA"/>
</dbReference>
<dbReference type="RefSeq" id="WP_129255483.1">
    <property type="nucleotide sequence ID" value="NZ_SAXA01000017.1"/>
</dbReference>
<name>A0A4Q1JID9_9BACT</name>
<evidence type="ECO:0000259" key="1">
    <source>
        <dbReference type="Pfam" id="PF19935"/>
    </source>
</evidence>
<accession>A0A4Q1JID9</accession>
<reference evidence="2 3" key="1">
    <citation type="submission" date="2019-01" db="EMBL/GenBank/DDBJ databases">
        <title>Ancylomarina salipaludis sp. nov., isolated from a salt marsh.</title>
        <authorList>
            <person name="Yoon J.-H."/>
        </authorList>
    </citation>
    <scope>NUCLEOTIDE SEQUENCE [LARGE SCALE GENOMIC DNA]</scope>
    <source>
        <strain evidence="2 3">SHSM-M15</strain>
    </source>
</reference>